<name>A0AAV7YTN8_9EUKA</name>
<feature type="region of interest" description="Disordered" evidence="1">
    <location>
        <begin position="159"/>
        <end position="201"/>
    </location>
</feature>
<sequence length="558" mass="65194">MGMKYSSYKRKEVIRIKNIKDFYNLLENSNHGLILLNEQGQVLRYNPFMYKLCSISEDEAKANIGNSPVNNNKPGGKGILNLYQPQYNESAPKLIEAVNQEVEKNNTTETFYLLKNKKNPEHIFFAKTYLRKIQIGKENFILCSFFVVKDVPFNDPYYYKNKENNKKIKPKNASEKNINYNNNNRNQNEKQNQKEKKRTTDLGHFRGHISIVNNFNINSTKNSESTIVELGSGFVQNDFKFKTNENSKKSKSYKDEENPYNSCVECVTDLQNEPKEDFVKKNQNPKQTQMFLTSALIMNNIIAFNINNPNLPFNKNSKFIPNEINSGTSDFTRDLYKNINYRHNKTKHKTKQKQRFKTNKKKHHNKNKHHSKKKHHNKNKHHIKNKHHNKNKYNNNNKDNNNSKSTVNNFNINFNINSNNTKINNNSNNNNSKINNNNNNNDTHSFTNNTNNDNGNDNNNNSNNEYNSSNDNNNSKTKNNNSFTNNTINDNDNDNNNNNNNSTTAKNTIYKFIIEDDEKLEFDLESILPSSNEIDKIFQDYELENELSDQQLDLNLKK</sequence>
<gene>
    <name evidence="2" type="ORF">M0812_21027</name>
</gene>
<comment type="caution">
    <text evidence="2">The sequence shown here is derived from an EMBL/GenBank/DDBJ whole genome shotgun (WGS) entry which is preliminary data.</text>
</comment>
<feature type="region of interest" description="Disordered" evidence="1">
    <location>
        <begin position="342"/>
        <end position="504"/>
    </location>
</feature>
<evidence type="ECO:0000313" key="2">
    <source>
        <dbReference type="EMBL" id="KAJ3432097.1"/>
    </source>
</evidence>
<reference evidence="2" key="1">
    <citation type="submission" date="2022-08" db="EMBL/GenBank/DDBJ databases">
        <title>Novel sulphate-reducing endosymbionts in the free-living metamonad Anaeramoeba.</title>
        <authorList>
            <person name="Jerlstrom-Hultqvist J."/>
            <person name="Cepicka I."/>
            <person name="Gallot-Lavallee L."/>
            <person name="Salas-Leiva D."/>
            <person name="Curtis B.A."/>
            <person name="Zahonova K."/>
            <person name="Pipaliya S."/>
            <person name="Dacks J."/>
            <person name="Roger A.J."/>
        </authorList>
    </citation>
    <scope>NUCLEOTIDE SEQUENCE</scope>
    <source>
        <strain evidence="2">Busselton2</strain>
    </source>
</reference>
<evidence type="ECO:0000313" key="3">
    <source>
        <dbReference type="Proteomes" id="UP001146793"/>
    </source>
</evidence>
<dbReference type="EMBL" id="JANTQA010000047">
    <property type="protein sequence ID" value="KAJ3432097.1"/>
    <property type="molecule type" value="Genomic_DNA"/>
</dbReference>
<feature type="compositionally biased region" description="Basic residues" evidence="1">
    <location>
        <begin position="342"/>
        <end position="391"/>
    </location>
</feature>
<dbReference type="Proteomes" id="UP001146793">
    <property type="component" value="Unassembled WGS sequence"/>
</dbReference>
<feature type="compositionally biased region" description="Low complexity" evidence="1">
    <location>
        <begin position="175"/>
        <end position="186"/>
    </location>
</feature>
<accession>A0AAV7YTN8</accession>
<feature type="compositionally biased region" description="Low complexity" evidence="1">
    <location>
        <begin position="392"/>
        <end position="504"/>
    </location>
</feature>
<evidence type="ECO:0008006" key="4">
    <source>
        <dbReference type="Google" id="ProtNLM"/>
    </source>
</evidence>
<proteinExistence type="predicted"/>
<dbReference type="AlphaFoldDB" id="A0AAV7YTN8"/>
<dbReference type="Gene3D" id="3.30.450.20">
    <property type="entry name" value="PAS domain"/>
    <property type="match status" value="1"/>
</dbReference>
<protein>
    <recommendedName>
        <fullName evidence="4">PAS domain-containing protein</fullName>
    </recommendedName>
</protein>
<organism evidence="2 3">
    <name type="scientific">Anaeramoeba flamelloides</name>
    <dbReference type="NCBI Taxonomy" id="1746091"/>
    <lineage>
        <taxon>Eukaryota</taxon>
        <taxon>Metamonada</taxon>
        <taxon>Anaeramoebidae</taxon>
        <taxon>Anaeramoeba</taxon>
    </lineage>
</organism>
<evidence type="ECO:0000256" key="1">
    <source>
        <dbReference type="SAM" id="MobiDB-lite"/>
    </source>
</evidence>
<feature type="compositionally biased region" description="Basic and acidic residues" evidence="1">
    <location>
        <begin position="187"/>
        <end position="201"/>
    </location>
</feature>